<protein>
    <submittedName>
        <fullName evidence="1">Uncharacterized protein</fullName>
    </submittedName>
</protein>
<comment type="caution">
    <text evidence="1">The sequence shown here is derived from an EMBL/GenBank/DDBJ whole genome shotgun (WGS) entry which is preliminary data.</text>
</comment>
<dbReference type="Proteomes" id="UP000196329">
    <property type="component" value="Unassembled WGS sequence"/>
</dbReference>
<accession>A0A1Y3US64</accession>
<gene>
    <name evidence="1" type="ORF">B5G17_18785</name>
</gene>
<name>A0A1Y3US64_BACUN</name>
<evidence type="ECO:0000313" key="1">
    <source>
        <dbReference type="EMBL" id="OUN51626.1"/>
    </source>
</evidence>
<reference evidence="2" key="1">
    <citation type="submission" date="2017-04" db="EMBL/GenBank/DDBJ databases">
        <title>Function of individual gut microbiota members based on whole genome sequencing of pure cultures obtained from chicken caecum.</title>
        <authorList>
            <person name="Medvecky M."/>
            <person name="Cejkova D."/>
            <person name="Polansky O."/>
            <person name="Karasova D."/>
            <person name="Kubasova T."/>
            <person name="Cizek A."/>
            <person name="Rychlik I."/>
        </authorList>
    </citation>
    <scope>NUCLEOTIDE SEQUENCE [LARGE SCALE GENOMIC DNA]</scope>
    <source>
        <strain evidence="2">An67</strain>
    </source>
</reference>
<organism evidence="1 2">
    <name type="scientific">Bacteroides uniformis</name>
    <dbReference type="NCBI Taxonomy" id="820"/>
    <lineage>
        <taxon>Bacteria</taxon>
        <taxon>Pseudomonadati</taxon>
        <taxon>Bacteroidota</taxon>
        <taxon>Bacteroidia</taxon>
        <taxon>Bacteroidales</taxon>
        <taxon>Bacteroidaceae</taxon>
        <taxon>Bacteroides</taxon>
    </lineage>
</organism>
<proteinExistence type="predicted"/>
<dbReference type="AlphaFoldDB" id="A0A1Y3US64"/>
<evidence type="ECO:0000313" key="2">
    <source>
        <dbReference type="Proteomes" id="UP000196329"/>
    </source>
</evidence>
<dbReference type="EMBL" id="NFHS01000023">
    <property type="protein sequence ID" value="OUN51626.1"/>
    <property type="molecule type" value="Genomic_DNA"/>
</dbReference>
<dbReference type="RefSeq" id="WP_009038665.1">
    <property type="nucleotide sequence ID" value="NZ_CABKOQ010000005.1"/>
</dbReference>
<sequence length="69" mass="7912">MEFDGNRIIAAEGKALRRKSDGWIAGPELWIGYTYYIAGIKLVEPLLELPEHYEEVDMPEGFSEEIPQE</sequence>